<evidence type="ECO:0000313" key="4">
    <source>
        <dbReference type="EMBL" id="CAJ1938042.1"/>
    </source>
</evidence>
<keyword evidence="3" id="KW-0732">Signal</keyword>
<evidence type="ECO:0000313" key="5">
    <source>
        <dbReference type="Proteomes" id="UP001295423"/>
    </source>
</evidence>
<feature type="region of interest" description="Disordered" evidence="1">
    <location>
        <begin position="1410"/>
        <end position="1440"/>
    </location>
</feature>
<reference evidence="4" key="1">
    <citation type="submission" date="2023-08" db="EMBL/GenBank/DDBJ databases">
        <authorList>
            <person name="Audoor S."/>
            <person name="Bilcke G."/>
        </authorList>
    </citation>
    <scope>NUCLEOTIDE SEQUENCE</scope>
</reference>
<accession>A0AAD2FH63</accession>
<name>A0AAD2FH63_9STRA</name>
<keyword evidence="2" id="KW-1133">Transmembrane helix</keyword>
<evidence type="ECO:0000256" key="2">
    <source>
        <dbReference type="SAM" id="Phobius"/>
    </source>
</evidence>
<feature type="signal peptide" evidence="3">
    <location>
        <begin position="1"/>
        <end position="26"/>
    </location>
</feature>
<keyword evidence="2" id="KW-0812">Transmembrane</keyword>
<keyword evidence="5" id="KW-1185">Reference proteome</keyword>
<feature type="compositionally biased region" description="Polar residues" evidence="1">
    <location>
        <begin position="2185"/>
        <end position="2203"/>
    </location>
</feature>
<dbReference type="Proteomes" id="UP001295423">
    <property type="component" value="Unassembled WGS sequence"/>
</dbReference>
<comment type="caution">
    <text evidence="4">The sequence shown here is derived from an EMBL/GenBank/DDBJ whole genome shotgun (WGS) entry which is preliminary data.</text>
</comment>
<keyword evidence="2" id="KW-0472">Membrane</keyword>
<feature type="chain" id="PRO_5046921835" description="Calmodulin" evidence="3">
    <location>
        <begin position="27"/>
        <end position="2233"/>
    </location>
</feature>
<proteinExistence type="predicted"/>
<sequence length="2233" mass="243312">MMSPTTMRRSIFLLSLLSCQCFIVDCITLLGGRFETTTDVQTFLNLALDAAEMKESDDFDTKKAIYTAGVERENEASVDVSLAALSLRAMGDMLENPYFHMFRHAFLVLGNAEEGETEGRFDGATIEQYGDTLVNDLFELDVEGIETEAAVVLNVWMAVINELFQVKGQCKANNMNMGLAALDKAAAMWIGEGQDSGVNDSGHLLYNLAENAGERFDQDNGEAVVNSKIVDLFVEIQKDLRAGKCGELTGYLNVRGQIRRMVSLMTIPLVQNLIHYTLNVSIEHGADWVELYALATIPRIAVCSPEDYDQTLHLDVLREMTPDYANQALAALERSYSCFGITCADVGSYRGGERPQCDDVSGVNLVGYTSSREDIREKSYLDRDIKTIDVLMKFKAYGLALDWYEYGWNSVYNLQGLAKNEVIPTSSKAGKNMFQTFADYYGGADFADRYIMKLIEQQAPYNAASDEQIRWLLTNYLSNVVMYFSAGAAFQYAVDQCETDKETALDYWDTGAMFYIGSMEGELPEGNTAGGLLLFSTAKDLCEEFGTCIDDSEVGGSDIPKAMSNELIVAGLNQGLERIEGQQCNFLGDILTQDIFAAMPIPIIQGTVKYASFVSRLPAGSDAPSLAIADAFSKGILPLVDVADATSAGKIQAAMEFSLTDKPGDYSTVVDALRSAIPKMNIDCNQVGDFIDESGDASLCLGGGGGNSNFPGEGSTPVTAPTRAPLPVEPGSAGAIAWGRYSFSVPAVALGDAKFALDVRAMYEAADIVAATSVYTNGLNALTKNLNGTNGLVSLKSLSVDSSAVMSEDPLFNVFKWALYDDKDVGQNSQQNFQYADDVIQEALTNGNDMRLAAEGSVIFNVWMLMAHRLYEAVRICKQQQSPFEELDSVVALWIGEGQAEAEFDNGWMLYSIGQSAAEYYGFSEGEAPINTQLMNMLNKAQDLAQACPSGADAATDFRAHALHILRRLAVPLVNSLLFHMVANSKNMVELYAVSVVPQVYNCDGDAAVNLESVLYQGYTYAKVDDDVIGDLATFLRCKRITCQDIRVSETADSDKLKELVGKLCEKLDYWDNQGMELPMAGYIPSKDVSEISRLDLDILEIEMLAELGAFKAAQDIYENGHHSFAKADGSLRDLQSIARMSSLDEMAKFHLYSEYYGSLDFADKLVLDALNQSGDYVGASWQERSEIVSRALQTMVSYMAVQARMQEAVDDCKDGKAGLAELKWNEAAALWIGSAEGLIAAAKFDVGRFMYSLANDVCGDFQACAENAESLVNQNLLSSFASGRDSLSGSECTHIERTMTEEIIPRMAIPLIQALIVNAIEYENPVADNKYSHATVHVLAKALIPLVKEVSTGSALTLANNYGSFQQITLGQSAQPVVDALASVIRPLGLSCTEIGTLNGDPNWAKCGPNGGIDADGDGDAGGDGEKDNDAIPVPETPTSLGDDLYVTSTFVKDKAKIGLDIRDMEKQLTAGNTNTAKSIYENGENSEVFDTDGKYVALRSLRSFSLESSKDMVDEPIFNMYLYTLSDNDGNFKQIDAREYANSYVEHAFQNIVASDKTLPAEAAVALNVWMEIVHQLYRTLSLCEQKELRDEEGIQSMDIAAAYWIGEGLDSEEDTKGHLLYALAEDMGSRFNILEGGQSRTNRNVLRLFNEAKTTLALPNACSENPTTYLNIRHTVNKIRSVISIPLVQSLIHYLRANDVERVKLYAHAVVPLVAGCNQATFEYLRDRLLTGNYNAIEIEKIVDKIRSVYSCLGLKCDDIGVHASEVNDEAPSCIDEGVRGNLAGYTPANDVSDHSRIDLDLREIDILMQMNAYKAAEETYMYGRNVENPNGGILSLSNIATTSGRSIVPQYDAFTRFYDDKSYVDKIIRAALRGDGIWSGEQRRVLVLKAAQTIVMYFGALQAAYEAVSDCSTVVQSRSSTTKSDAWDRAAAYLVGSLEGSDANGTPEGYLFHSLAQEHCEAFNTCVSSTGSVDVNDQLIDLLYAGRGAVLSDSCSGLQKIAGELASLILIPSIQGALITAIRLTEENDAATAPLRRAEGYVYSRALLPLVDDVNRDAAGVIEKNLGDRKPAKGTQIASEVFSSFSSVYPGLGVDCELLGRTDAFNPCSGVAKDTNSGSTGSILLWSGVGAGCLLLLGALIFFCLRKQEKETLPENNPKFIVSTGEFNNHSMNLLEKAFSNNKTAPSSPEETNRLTGTTDPSIDIISDDDDFDEAQALRSRIDSTPDII</sequence>
<gene>
    <name evidence="4" type="ORF">CYCCA115_LOCUS5945</name>
</gene>
<feature type="transmembrane region" description="Helical" evidence="2">
    <location>
        <begin position="2127"/>
        <end position="2149"/>
    </location>
</feature>
<organism evidence="4 5">
    <name type="scientific">Cylindrotheca closterium</name>
    <dbReference type="NCBI Taxonomy" id="2856"/>
    <lineage>
        <taxon>Eukaryota</taxon>
        <taxon>Sar</taxon>
        <taxon>Stramenopiles</taxon>
        <taxon>Ochrophyta</taxon>
        <taxon>Bacillariophyta</taxon>
        <taxon>Bacillariophyceae</taxon>
        <taxon>Bacillariophycidae</taxon>
        <taxon>Bacillariales</taxon>
        <taxon>Bacillariaceae</taxon>
        <taxon>Cylindrotheca</taxon>
    </lineage>
</organism>
<evidence type="ECO:0000256" key="3">
    <source>
        <dbReference type="SAM" id="SignalP"/>
    </source>
</evidence>
<dbReference type="InterPro" id="IPR011643">
    <property type="entry name" value="HCR1"/>
</dbReference>
<evidence type="ECO:0008006" key="6">
    <source>
        <dbReference type="Google" id="ProtNLM"/>
    </source>
</evidence>
<evidence type="ECO:0000256" key="1">
    <source>
        <dbReference type="SAM" id="MobiDB-lite"/>
    </source>
</evidence>
<feature type="region of interest" description="Disordered" evidence="1">
    <location>
        <begin position="2185"/>
        <end position="2209"/>
    </location>
</feature>
<protein>
    <recommendedName>
        <fullName evidence="6">Calmodulin</fullName>
    </recommendedName>
</protein>
<dbReference type="EMBL" id="CAKOGP040000668">
    <property type="protein sequence ID" value="CAJ1938042.1"/>
    <property type="molecule type" value="Genomic_DNA"/>
</dbReference>
<dbReference type="Pfam" id="PF07692">
    <property type="entry name" value="Fea1"/>
    <property type="match status" value="2"/>
</dbReference>